<feature type="transmembrane region" description="Helical" evidence="7">
    <location>
        <begin position="132"/>
        <end position="150"/>
    </location>
</feature>
<dbReference type="PANTHER" id="PTHR21421:SF29">
    <property type="entry name" value="GUSTATORY RECEPTOR 5A FOR TREHALOSE-RELATED"/>
    <property type="match status" value="1"/>
</dbReference>
<keyword evidence="5 7" id="KW-0472">Membrane</keyword>
<evidence type="ECO:0000256" key="1">
    <source>
        <dbReference type="ARBA" id="ARBA00004651"/>
    </source>
</evidence>
<dbReference type="PhylomeDB" id="T1JLP8"/>
<evidence type="ECO:0000256" key="2">
    <source>
        <dbReference type="ARBA" id="ARBA00022475"/>
    </source>
</evidence>
<dbReference type="Pfam" id="PF08395">
    <property type="entry name" value="7tm_7"/>
    <property type="match status" value="1"/>
</dbReference>
<dbReference type="AlphaFoldDB" id="T1JLP8"/>
<keyword evidence="3 7" id="KW-0812">Transmembrane</keyword>
<sequence>MAERNDPVQNLGLELINRVWRVLFGIFGLRLDILSSKHDSKCWKQIIFAVFTRLLHAITILHFIVVFVYRHKEHENDLFGLISMTYSHLIAFYTAIICLKREKKITAAYRKIVFNLSAAEDLLKRFDQRTKLYFFLLIITTASLTVNHIAKETISNGHYLRIYRSIHAQMGIHNDCFSDITALIDYCVILVFSYLIMDVMFIYFAHLCVGLALNFVLVNRCLETELRAISLTSSKLNVLRHRYENISGLVDEISQLFSPLILLWISMLVLNLCFDIRAIKSASATSGVIAYSRFIVHIFRAAIFLLLISKIASQINTQAHLMKRKLFTKVMNESRDEDMSKAFYANYQLFGETINSFNVGISVSGLFTLNIKSFINIVATVLTYTIVLYQTA</sequence>
<keyword evidence="9" id="KW-1185">Reference proteome</keyword>
<feature type="transmembrane region" description="Helical" evidence="7">
    <location>
        <begin position="288"/>
        <end position="308"/>
    </location>
</feature>
<dbReference type="GO" id="GO:0005886">
    <property type="term" value="C:plasma membrane"/>
    <property type="evidence" value="ECO:0007669"/>
    <property type="project" value="UniProtKB-SubCell"/>
</dbReference>
<proteinExistence type="predicted"/>
<feature type="transmembrane region" description="Helical" evidence="7">
    <location>
        <begin position="46"/>
        <end position="69"/>
    </location>
</feature>
<comment type="subcellular location">
    <subcellularLocation>
        <location evidence="1">Cell membrane</location>
        <topology evidence="1">Multi-pass membrane protein</topology>
    </subcellularLocation>
</comment>
<evidence type="ECO:0000256" key="4">
    <source>
        <dbReference type="ARBA" id="ARBA00022989"/>
    </source>
</evidence>
<evidence type="ECO:0000256" key="6">
    <source>
        <dbReference type="ARBA" id="ARBA00023170"/>
    </source>
</evidence>
<dbReference type="InterPro" id="IPR013604">
    <property type="entry name" value="7TM_chemorcpt"/>
</dbReference>
<evidence type="ECO:0000256" key="5">
    <source>
        <dbReference type="ARBA" id="ARBA00023136"/>
    </source>
</evidence>
<dbReference type="EnsemblMetazoa" id="SMAR014778-RA">
    <property type="protein sequence ID" value="SMAR014778-PA"/>
    <property type="gene ID" value="SMAR014778"/>
</dbReference>
<organism evidence="8 9">
    <name type="scientific">Strigamia maritima</name>
    <name type="common">European centipede</name>
    <name type="synonym">Geophilus maritimus</name>
    <dbReference type="NCBI Taxonomy" id="126957"/>
    <lineage>
        <taxon>Eukaryota</taxon>
        <taxon>Metazoa</taxon>
        <taxon>Ecdysozoa</taxon>
        <taxon>Arthropoda</taxon>
        <taxon>Myriapoda</taxon>
        <taxon>Chilopoda</taxon>
        <taxon>Pleurostigmophora</taxon>
        <taxon>Geophilomorpha</taxon>
        <taxon>Linotaeniidae</taxon>
        <taxon>Strigamia</taxon>
    </lineage>
</organism>
<dbReference type="GO" id="GO:0038023">
    <property type="term" value="F:signaling receptor activity"/>
    <property type="evidence" value="ECO:0007669"/>
    <property type="project" value="UniProtKB-ARBA"/>
</dbReference>
<dbReference type="EMBL" id="JH431958">
    <property type="status" value="NOT_ANNOTATED_CDS"/>
    <property type="molecule type" value="Genomic_DNA"/>
</dbReference>
<feature type="transmembrane region" description="Helical" evidence="7">
    <location>
        <begin position="81"/>
        <end position="99"/>
    </location>
</feature>
<evidence type="ECO:0000313" key="8">
    <source>
        <dbReference type="EnsemblMetazoa" id="SMAR014778-PA"/>
    </source>
</evidence>
<dbReference type="PANTHER" id="PTHR21421">
    <property type="entry name" value="GUSTATORY RECEPTOR"/>
    <property type="match status" value="1"/>
</dbReference>
<dbReference type="Proteomes" id="UP000014500">
    <property type="component" value="Unassembled WGS sequence"/>
</dbReference>
<name>T1JLP8_STRMM</name>
<reference evidence="9" key="1">
    <citation type="submission" date="2011-05" db="EMBL/GenBank/DDBJ databases">
        <authorList>
            <person name="Richards S.R."/>
            <person name="Qu J."/>
            <person name="Jiang H."/>
            <person name="Jhangiani S.N."/>
            <person name="Agravi P."/>
            <person name="Goodspeed R."/>
            <person name="Gross S."/>
            <person name="Mandapat C."/>
            <person name="Jackson L."/>
            <person name="Mathew T."/>
            <person name="Pu L."/>
            <person name="Thornton R."/>
            <person name="Saada N."/>
            <person name="Wilczek-Boney K.B."/>
            <person name="Lee S."/>
            <person name="Kovar C."/>
            <person name="Wu Y."/>
            <person name="Scherer S.E."/>
            <person name="Worley K.C."/>
            <person name="Muzny D.M."/>
            <person name="Gibbs R."/>
        </authorList>
    </citation>
    <scope>NUCLEOTIDE SEQUENCE</scope>
    <source>
        <strain evidence="9">Brora</strain>
    </source>
</reference>
<reference evidence="8" key="2">
    <citation type="submission" date="2015-02" db="UniProtKB">
        <authorList>
            <consortium name="EnsemblMetazoa"/>
        </authorList>
    </citation>
    <scope>IDENTIFICATION</scope>
</reference>
<keyword evidence="6" id="KW-0675">Receptor</keyword>
<evidence type="ECO:0000256" key="7">
    <source>
        <dbReference type="SAM" id="Phobius"/>
    </source>
</evidence>
<evidence type="ECO:0008006" key="10">
    <source>
        <dbReference type="Google" id="ProtNLM"/>
    </source>
</evidence>
<dbReference type="GO" id="GO:0050909">
    <property type="term" value="P:sensory perception of taste"/>
    <property type="evidence" value="ECO:0007669"/>
    <property type="project" value="InterPro"/>
</dbReference>
<feature type="transmembrane region" description="Helical" evidence="7">
    <location>
        <begin position="256"/>
        <end position="276"/>
    </location>
</feature>
<keyword evidence="2" id="KW-1003">Cell membrane</keyword>
<protein>
    <recommendedName>
        <fullName evidence="10">Gustatory receptor</fullName>
    </recommendedName>
</protein>
<evidence type="ECO:0000256" key="3">
    <source>
        <dbReference type="ARBA" id="ARBA00022692"/>
    </source>
</evidence>
<dbReference type="GO" id="GO:0051606">
    <property type="term" value="P:detection of stimulus"/>
    <property type="evidence" value="ECO:0007669"/>
    <property type="project" value="UniProtKB-ARBA"/>
</dbReference>
<dbReference type="OMA" id="HIAKETI"/>
<feature type="transmembrane region" description="Helical" evidence="7">
    <location>
        <begin position="201"/>
        <end position="218"/>
    </location>
</feature>
<keyword evidence="4 7" id="KW-1133">Transmembrane helix</keyword>
<dbReference type="HOGENOM" id="CLU_055904_0_0_1"/>
<accession>T1JLP8</accession>
<evidence type="ECO:0000313" key="9">
    <source>
        <dbReference type="Proteomes" id="UP000014500"/>
    </source>
</evidence>